<evidence type="ECO:0000259" key="8">
    <source>
        <dbReference type="PROSITE" id="PS50928"/>
    </source>
</evidence>
<dbReference type="PROSITE" id="PS50928">
    <property type="entry name" value="ABC_TM1"/>
    <property type="match status" value="1"/>
</dbReference>
<dbReference type="AlphaFoldDB" id="A0A7C5QCU0"/>
<dbReference type="PANTHER" id="PTHR30043:SF1">
    <property type="entry name" value="ABC TRANSPORT SYSTEM PERMEASE PROTEIN P69"/>
    <property type="match status" value="1"/>
</dbReference>
<dbReference type="GO" id="GO:0005886">
    <property type="term" value="C:plasma membrane"/>
    <property type="evidence" value="ECO:0007669"/>
    <property type="project" value="UniProtKB-SubCell"/>
</dbReference>
<proteinExistence type="inferred from homology"/>
<organism evidence="9">
    <name type="scientific">Caldiarchaeum subterraneum</name>
    <dbReference type="NCBI Taxonomy" id="311458"/>
    <lineage>
        <taxon>Archaea</taxon>
        <taxon>Nitrososphaerota</taxon>
        <taxon>Candidatus Caldarchaeales</taxon>
        <taxon>Candidatus Caldarchaeaceae</taxon>
        <taxon>Candidatus Caldarchaeum</taxon>
    </lineage>
</organism>
<evidence type="ECO:0000256" key="5">
    <source>
        <dbReference type="ARBA" id="ARBA00022989"/>
    </source>
</evidence>
<dbReference type="InterPro" id="IPR000515">
    <property type="entry name" value="MetI-like"/>
</dbReference>
<sequence length="252" mass="27289">MFLLAVAFLAAAHQIGFTDMPRLSKGLSNMVVLVYELFPPSPAAIPSALEALAETVQMAFVGTVIGFFLSLPAATLALRTIFPPYITTVVRALLGLVRTIPALFWAVIFVIAVGLGPLAGTLALSVYSLGYLSKLYYEAFEAVDQDVLDALRCTGAPRLAIVRYGIIPESMNTIISQLLFMLEYNIRSSTVLGFVGAGGVGLLMVSYIETLQYSSLTTVVAMTLVLVILIDFVSGYVRRRFLPAVRVVKLKR</sequence>
<keyword evidence="6 7" id="KW-0472">Membrane</keyword>
<reference evidence="9" key="1">
    <citation type="journal article" date="2020" name="mSystems">
        <title>Genome- and Community-Level Interaction Insights into Carbon Utilization and Element Cycling Functions of Hydrothermarchaeota in Hydrothermal Sediment.</title>
        <authorList>
            <person name="Zhou Z."/>
            <person name="Liu Y."/>
            <person name="Xu W."/>
            <person name="Pan J."/>
            <person name="Luo Z.H."/>
            <person name="Li M."/>
        </authorList>
    </citation>
    <scope>NUCLEOTIDE SEQUENCE [LARGE SCALE GENOMIC DNA]</scope>
    <source>
        <strain evidence="9">SpSt-1056</strain>
    </source>
</reference>
<accession>A0A7C5QCU0</accession>
<evidence type="ECO:0000256" key="1">
    <source>
        <dbReference type="ARBA" id="ARBA00004651"/>
    </source>
</evidence>
<keyword evidence="5 7" id="KW-1133">Transmembrane helix</keyword>
<dbReference type="Pfam" id="PF00528">
    <property type="entry name" value="BPD_transp_1"/>
    <property type="match status" value="1"/>
</dbReference>
<gene>
    <name evidence="9" type="primary">phnE</name>
    <name evidence="9" type="ORF">ENM11_01990</name>
</gene>
<dbReference type="NCBIfam" id="TIGR01097">
    <property type="entry name" value="PhnE"/>
    <property type="match status" value="1"/>
</dbReference>
<evidence type="ECO:0000256" key="2">
    <source>
        <dbReference type="ARBA" id="ARBA00022448"/>
    </source>
</evidence>
<comment type="similarity">
    <text evidence="7">Belongs to the binding-protein-dependent transport system permease family.</text>
</comment>
<keyword evidence="4 7" id="KW-0812">Transmembrane</keyword>
<feature type="domain" description="ABC transmembrane type-1" evidence="8">
    <location>
        <begin position="52"/>
        <end position="234"/>
    </location>
</feature>
<dbReference type="PANTHER" id="PTHR30043">
    <property type="entry name" value="PHOSPHONATES TRANSPORT SYSTEM PERMEASE PROTEIN"/>
    <property type="match status" value="1"/>
</dbReference>
<evidence type="ECO:0000256" key="3">
    <source>
        <dbReference type="ARBA" id="ARBA00022475"/>
    </source>
</evidence>
<name>A0A7C5QCU0_CALS0</name>
<keyword evidence="3" id="KW-1003">Cell membrane</keyword>
<keyword evidence="2 7" id="KW-0813">Transport</keyword>
<evidence type="ECO:0000256" key="4">
    <source>
        <dbReference type="ARBA" id="ARBA00022692"/>
    </source>
</evidence>
<dbReference type="InterPro" id="IPR035906">
    <property type="entry name" value="MetI-like_sf"/>
</dbReference>
<dbReference type="CDD" id="cd06261">
    <property type="entry name" value="TM_PBP2"/>
    <property type="match status" value="1"/>
</dbReference>
<dbReference type="SUPFAM" id="SSF161098">
    <property type="entry name" value="MetI-like"/>
    <property type="match status" value="1"/>
</dbReference>
<feature type="transmembrane region" description="Helical" evidence="7">
    <location>
        <begin position="102"/>
        <end position="127"/>
    </location>
</feature>
<feature type="transmembrane region" description="Helical" evidence="7">
    <location>
        <begin position="59"/>
        <end position="82"/>
    </location>
</feature>
<feature type="transmembrane region" description="Helical" evidence="7">
    <location>
        <begin position="214"/>
        <end position="237"/>
    </location>
</feature>
<evidence type="ECO:0000313" key="9">
    <source>
        <dbReference type="EMBL" id="HHK67911.1"/>
    </source>
</evidence>
<dbReference type="Gene3D" id="1.10.3720.10">
    <property type="entry name" value="MetI-like"/>
    <property type="match status" value="1"/>
</dbReference>
<feature type="transmembrane region" description="Helical" evidence="7">
    <location>
        <begin position="190"/>
        <end position="208"/>
    </location>
</feature>
<evidence type="ECO:0000256" key="7">
    <source>
        <dbReference type="RuleBase" id="RU363032"/>
    </source>
</evidence>
<dbReference type="InterPro" id="IPR005769">
    <property type="entry name" value="PhnE/PtxC"/>
</dbReference>
<dbReference type="GO" id="GO:0015416">
    <property type="term" value="F:ABC-type phosphonate transporter activity"/>
    <property type="evidence" value="ECO:0007669"/>
    <property type="project" value="InterPro"/>
</dbReference>
<comment type="subcellular location">
    <subcellularLocation>
        <location evidence="1 7">Cell membrane</location>
        <topology evidence="1 7">Multi-pass membrane protein</topology>
    </subcellularLocation>
</comment>
<protein>
    <submittedName>
        <fullName evidence="9">Phosphonate ABC transporter, permease protein PhnE</fullName>
    </submittedName>
</protein>
<evidence type="ECO:0000256" key="6">
    <source>
        <dbReference type="ARBA" id="ARBA00023136"/>
    </source>
</evidence>
<comment type="caution">
    <text evidence="9">The sequence shown here is derived from an EMBL/GenBank/DDBJ whole genome shotgun (WGS) entry which is preliminary data.</text>
</comment>
<dbReference type="EMBL" id="DRWN01000019">
    <property type="protein sequence ID" value="HHK67911.1"/>
    <property type="molecule type" value="Genomic_DNA"/>
</dbReference>